<feature type="signal peptide" evidence="1">
    <location>
        <begin position="1"/>
        <end position="18"/>
    </location>
</feature>
<protein>
    <recommendedName>
        <fullName evidence="2">YtkA-like domain-containing protein</fullName>
    </recommendedName>
</protein>
<feature type="domain" description="YtkA-like" evidence="2">
    <location>
        <begin position="26"/>
        <end position="110"/>
    </location>
</feature>
<reference evidence="3 4" key="1">
    <citation type="submission" date="2015-03" db="EMBL/GenBank/DDBJ databases">
        <title>Genome sequencing of Methylobacterium variabile DSM 16961.</title>
        <authorList>
            <person name="Chaudhry V."/>
            <person name="Patil P.B."/>
        </authorList>
    </citation>
    <scope>NUCLEOTIDE SEQUENCE [LARGE SCALE GENOMIC DNA]</scope>
    <source>
        <strain evidence="3 4">DSM 16961</strain>
    </source>
</reference>
<keyword evidence="1" id="KW-0732">Signal</keyword>
<organism evidence="3 4">
    <name type="scientific">Methylobacterium variabile</name>
    <dbReference type="NCBI Taxonomy" id="298794"/>
    <lineage>
        <taxon>Bacteria</taxon>
        <taxon>Pseudomonadati</taxon>
        <taxon>Pseudomonadota</taxon>
        <taxon>Alphaproteobacteria</taxon>
        <taxon>Hyphomicrobiales</taxon>
        <taxon>Methylobacteriaceae</taxon>
        <taxon>Methylobacterium</taxon>
    </lineage>
</organism>
<dbReference type="Pfam" id="PF13115">
    <property type="entry name" value="YtkA"/>
    <property type="match status" value="1"/>
</dbReference>
<dbReference type="InterPro" id="IPR032693">
    <property type="entry name" value="YtkA-like_dom"/>
</dbReference>
<dbReference type="PATRIC" id="fig|298794.3.peg.7694"/>
<sequence>MRALAVVLLLVGTGVALASSFSRGSSDPYAFELVEREVKQGYGTTILVRLVDERTGKVVPDAVLFISRIDMSPHGMAAMTAPLELQADTMPGYYRFETDLSMEGAWALTLAAKIPGHPNPIQRRLVLQAVP</sequence>
<dbReference type="Proteomes" id="UP000035955">
    <property type="component" value="Unassembled WGS sequence"/>
</dbReference>
<gene>
    <name evidence="3" type="ORF">VQ02_01395</name>
</gene>
<comment type="caution">
    <text evidence="3">The sequence shown here is derived from an EMBL/GenBank/DDBJ whole genome shotgun (WGS) entry which is preliminary data.</text>
</comment>
<accession>A0A0J6TB06</accession>
<evidence type="ECO:0000313" key="4">
    <source>
        <dbReference type="Proteomes" id="UP000035955"/>
    </source>
</evidence>
<name>A0A0J6TB06_9HYPH</name>
<dbReference type="EMBL" id="LABY01000009">
    <property type="protein sequence ID" value="KMO43039.1"/>
    <property type="molecule type" value="Genomic_DNA"/>
</dbReference>
<keyword evidence="4" id="KW-1185">Reference proteome</keyword>
<feature type="chain" id="PRO_5005282347" description="YtkA-like domain-containing protein" evidence="1">
    <location>
        <begin position="19"/>
        <end position="131"/>
    </location>
</feature>
<evidence type="ECO:0000259" key="2">
    <source>
        <dbReference type="Pfam" id="PF13115"/>
    </source>
</evidence>
<proteinExistence type="predicted"/>
<evidence type="ECO:0000313" key="3">
    <source>
        <dbReference type="EMBL" id="KMO43039.1"/>
    </source>
</evidence>
<dbReference type="AlphaFoldDB" id="A0A0J6TB06"/>
<evidence type="ECO:0000256" key="1">
    <source>
        <dbReference type="SAM" id="SignalP"/>
    </source>
</evidence>
<dbReference type="OrthoDB" id="7644867at2"/>